<dbReference type="RefSeq" id="WP_106876256.1">
    <property type="nucleotide sequence ID" value="NZ_PYEP01000001.1"/>
</dbReference>
<sequence>MEQRRRRKREGMMSVAAGILIGGVLLSTDHAWSASAPVQRANPAAVWCLEQGGMRLTVNTPAGSSTRCRLPDGTVEDEWVLFRRAKGAG</sequence>
<name>A0A2P8VQN2_9ENTR</name>
<dbReference type="Proteomes" id="UP000240212">
    <property type="component" value="Unassembled WGS sequence"/>
</dbReference>
<organism evidence="1 2">
    <name type="scientific">Siccibacter turicensis</name>
    <dbReference type="NCBI Taxonomy" id="357233"/>
    <lineage>
        <taxon>Bacteria</taxon>
        <taxon>Pseudomonadati</taxon>
        <taxon>Pseudomonadota</taxon>
        <taxon>Gammaproteobacteria</taxon>
        <taxon>Enterobacterales</taxon>
        <taxon>Enterobacteriaceae</taxon>
        <taxon>Siccibacter</taxon>
    </lineage>
</organism>
<dbReference type="EMBL" id="PYEP01000001">
    <property type="protein sequence ID" value="PSN09865.1"/>
    <property type="molecule type" value="Genomic_DNA"/>
</dbReference>
<dbReference type="Pfam" id="PF03891">
    <property type="entry name" value="DUF333"/>
    <property type="match status" value="1"/>
</dbReference>
<dbReference type="OrthoDB" id="148878at2"/>
<dbReference type="AlphaFoldDB" id="A0A2P8VQN2"/>
<evidence type="ECO:0000313" key="1">
    <source>
        <dbReference type="EMBL" id="PSN09865.1"/>
    </source>
</evidence>
<proteinExistence type="predicted"/>
<protein>
    <submittedName>
        <fullName evidence="1">DUF333 domain-containing protein</fullName>
    </submittedName>
</protein>
<accession>A0A2P8VQN2</accession>
<evidence type="ECO:0000313" key="2">
    <source>
        <dbReference type="Proteomes" id="UP000240212"/>
    </source>
</evidence>
<dbReference type="InterPro" id="IPR005590">
    <property type="entry name" value="DUF333"/>
</dbReference>
<comment type="caution">
    <text evidence="1">The sequence shown here is derived from an EMBL/GenBank/DDBJ whole genome shotgun (WGS) entry which is preliminary data.</text>
</comment>
<keyword evidence="2" id="KW-1185">Reference proteome</keyword>
<reference evidence="1 2" key="1">
    <citation type="submission" date="2018-03" db="EMBL/GenBank/DDBJ databases">
        <title>Draft genome sequence of the first documented clinical Siccibacter turicensis isolate in Austria.</title>
        <authorList>
            <person name="Lepuschitz S."/>
            <person name="Pekard-Amenitsch S."/>
            <person name="Haunold R."/>
            <person name="Schill S."/>
            <person name="Mach R."/>
            <person name="Allerberger F."/>
            <person name="Ruppitsch W."/>
            <person name="Forsythe S.J."/>
        </authorList>
    </citation>
    <scope>NUCLEOTIDE SEQUENCE [LARGE SCALE GENOMIC DNA]</scope>
    <source>
        <strain evidence="1 2">6100069499-17</strain>
    </source>
</reference>
<gene>
    <name evidence="1" type="ORF">C7G83_03745</name>
</gene>